<dbReference type="PROSITE" id="PS51257">
    <property type="entry name" value="PROKAR_LIPOPROTEIN"/>
    <property type="match status" value="1"/>
</dbReference>
<dbReference type="PANTHER" id="PTHR30026">
    <property type="entry name" value="OUTER MEMBRANE PROTEIN TOLC"/>
    <property type="match status" value="1"/>
</dbReference>
<comment type="subcellular location">
    <subcellularLocation>
        <location evidence="1">Cell outer membrane</location>
    </subcellularLocation>
</comment>
<proteinExistence type="inferred from homology"/>
<sequence length="542" mass="58307" precursor="true">MPRLLYTLGVIGFAGCAGSAPFTSHHTTVAQPTVAQSSLTQLSEAQPDPVVRSVVDAEQESFPPVTTNELAYGDVTADGLSGIVPVTLIDELVVSAPVEQRVSYGTMPTDNLIDMNLPSALAMVGGAHPAVGVAQWRVREAYATLARAEALWLPSIQGGLSFHRHDGNYQASDGTIVDVNRNSFQYGLGSGATGAGTTPRPGLVAQFHLADAIFQPEIAEKTAWAQSHAASAVVNRQMLTAANAYIDLLDAHQDNQIIEQSRQRMTSLSHVTSDFAEAGEGLKADAKRMETELSLIQNRVVASQERIALAAARLAQAISLDSRASIRPMDVTIVPIDMAMNPTDKSQLISTGLATRPELKESQALVAAACDAYRREKFAPFVPSVLLGFSSSGFGGGLGNSIDNVDGRYDVDALMSWQIRNLGFGERAARQESSSRVQQARFEKLRVMDQVALEVSEASSQIQFRRQQIDITEQAIQAAQQSFDLNLSRISDGQGLPLEVLQSLQALETAQRAYLAAVVGHNQAQFQLQWALGWPVTTPPEM</sequence>
<comment type="caution">
    <text evidence="9">The sequence shown here is derived from an EMBL/GenBank/DDBJ whole genome shotgun (WGS) entry which is preliminary data.</text>
</comment>
<evidence type="ECO:0000256" key="5">
    <source>
        <dbReference type="ARBA" id="ARBA00022692"/>
    </source>
</evidence>
<name>A0A5C6F141_9BACT</name>
<organism evidence="9 10">
    <name type="scientific">Rubripirellula reticaptiva</name>
    <dbReference type="NCBI Taxonomy" id="2528013"/>
    <lineage>
        <taxon>Bacteria</taxon>
        <taxon>Pseudomonadati</taxon>
        <taxon>Planctomycetota</taxon>
        <taxon>Planctomycetia</taxon>
        <taxon>Pirellulales</taxon>
        <taxon>Pirellulaceae</taxon>
        <taxon>Rubripirellula</taxon>
    </lineage>
</organism>
<evidence type="ECO:0000256" key="7">
    <source>
        <dbReference type="ARBA" id="ARBA00023237"/>
    </source>
</evidence>
<dbReference type="Gene3D" id="1.20.1600.10">
    <property type="entry name" value="Outer membrane efflux proteins (OEP)"/>
    <property type="match status" value="1"/>
</dbReference>
<evidence type="ECO:0000256" key="3">
    <source>
        <dbReference type="ARBA" id="ARBA00022448"/>
    </source>
</evidence>
<accession>A0A5C6F141</accession>
<evidence type="ECO:0000256" key="1">
    <source>
        <dbReference type="ARBA" id="ARBA00004442"/>
    </source>
</evidence>
<dbReference type="Pfam" id="PF02321">
    <property type="entry name" value="OEP"/>
    <property type="match status" value="1"/>
</dbReference>
<dbReference type="AlphaFoldDB" id="A0A5C6F141"/>
<dbReference type="GO" id="GO:0015562">
    <property type="term" value="F:efflux transmembrane transporter activity"/>
    <property type="evidence" value="ECO:0007669"/>
    <property type="project" value="InterPro"/>
</dbReference>
<protein>
    <submittedName>
        <fullName evidence="9">Outer membrane efflux protein</fullName>
    </submittedName>
</protein>
<keyword evidence="10" id="KW-1185">Reference proteome</keyword>
<keyword evidence="8" id="KW-0732">Signal</keyword>
<evidence type="ECO:0000256" key="4">
    <source>
        <dbReference type="ARBA" id="ARBA00022452"/>
    </source>
</evidence>
<keyword evidence="4" id="KW-1134">Transmembrane beta strand</keyword>
<dbReference type="GO" id="GO:1990281">
    <property type="term" value="C:efflux pump complex"/>
    <property type="evidence" value="ECO:0007669"/>
    <property type="project" value="TreeGrafter"/>
</dbReference>
<dbReference type="GO" id="GO:0009279">
    <property type="term" value="C:cell outer membrane"/>
    <property type="evidence" value="ECO:0007669"/>
    <property type="project" value="UniProtKB-SubCell"/>
</dbReference>
<evidence type="ECO:0000256" key="2">
    <source>
        <dbReference type="ARBA" id="ARBA00007613"/>
    </source>
</evidence>
<dbReference type="GO" id="GO:0015288">
    <property type="term" value="F:porin activity"/>
    <property type="evidence" value="ECO:0007669"/>
    <property type="project" value="TreeGrafter"/>
</dbReference>
<evidence type="ECO:0000256" key="8">
    <source>
        <dbReference type="SAM" id="SignalP"/>
    </source>
</evidence>
<dbReference type="InterPro" id="IPR051906">
    <property type="entry name" value="TolC-like"/>
</dbReference>
<gene>
    <name evidence="9" type="ORF">Poly59_13610</name>
</gene>
<dbReference type="RefSeq" id="WP_146533330.1">
    <property type="nucleotide sequence ID" value="NZ_SJPX01000002.1"/>
</dbReference>
<keyword evidence="5" id="KW-0812">Transmembrane</keyword>
<dbReference type="PANTHER" id="PTHR30026:SF20">
    <property type="entry name" value="OUTER MEMBRANE PROTEIN TOLC"/>
    <property type="match status" value="1"/>
</dbReference>
<dbReference type="InterPro" id="IPR003423">
    <property type="entry name" value="OMP_efflux"/>
</dbReference>
<keyword evidence="3" id="KW-0813">Transport</keyword>
<dbReference type="OrthoDB" id="266724at2"/>
<evidence type="ECO:0000313" key="10">
    <source>
        <dbReference type="Proteomes" id="UP000317977"/>
    </source>
</evidence>
<dbReference type="Proteomes" id="UP000317977">
    <property type="component" value="Unassembled WGS sequence"/>
</dbReference>
<comment type="similarity">
    <text evidence="2">Belongs to the outer membrane factor (OMF) (TC 1.B.17) family.</text>
</comment>
<evidence type="ECO:0000313" key="9">
    <source>
        <dbReference type="EMBL" id="TWU55068.1"/>
    </source>
</evidence>
<feature type="signal peptide" evidence="8">
    <location>
        <begin position="1"/>
        <end position="19"/>
    </location>
</feature>
<dbReference type="SUPFAM" id="SSF56954">
    <property type="entry name" value="Outer membrane efflux proteins (OEP)"/>
    <property type="match status" value="1"/>
</dbReference>
<keyword evidence="7" id="KW-0998">Cell outer membrane</keyword>
<reference evidence="9 10" key="1">
    <citation type="submission" date="2019-02" db="EMBL/GenBank/DDBJ databases">
        <title>Deep-cultivation of Planctomycetes and their phenomic and genomic characterization uncovers novel biology.</title>
        <authorList>
            <person name="Wiegand S."/>
            <person name="Jogler M."/>
            <person name="Boedeker C."/>
            <person name="Pinto D."/>
            <person name="Vollmers J."/>
            <person name="Rivas-Marin E."/>
            <person name="Kohn T."/>
            <person name="Peeters S.H."/>
            <person name="Heuer A."/>
            <person name="Rast P."/>
            <person name="Oberbeckmann S."/>
            <person name="Bunk B."/>
            <person name="Jeske O."/>
            <person name="Meyerdierks A."/>
            <person name="Storesund J.E."/>
            <person name="Kallscheuer N."/>
            <person name="Luecker S."/>
            <person name="Lage O.M."/>
            <person name="Pohl T."/>
            <person name="Merkel B.J."/>
            <person name="Hornburger P."/>
            <person name="Mueller R.-W."/>
            <person name="Bruemmer F."/>
            <person name="Labrenz M."/>
            <person name="Spormann A.M."/>
            <person name="Op Den Camp H."/>
            <person name="Overmann J."/>
            <person name="Amann R."/>
            <person name="Jetten M.S.M."/>
            <person name="Mascher T."/>
            <person name="Medema M.H."/>
            <person name="Devos D.P."/>
            <person name="Kaster A.-K."/>
            <person name="Ovreas L."/>
            <person name="Rohde M."/>
            <person name="Galperin M.Y."/>
            <person name="Jogler C."/>
        </authorList>
    </citation>
    <scope>NUCLEOTIDE SEQUENCE [LARGE SCALE GENOMIC DNA]</scope>
    <source>
        <strain evidence="9 10">Poly59</strain>
    </source>
</reference>
<dbReference type="EMBL" id="SJPX01000002">
    <property type="protein sequence ID" value="TWU55068.1"/>
    <property type="molecule type" value="Genomic_DNA"/>
</dbReference>
<evidence type="ECO:0000256" key="6">
    <source>
        <dbReference type="ARBA" id="ARBA00023136"/>
    </source>
</evidence>
<keyword evidence="6" id="KW-0472">Membrane</keyword>
<feature type="chain" id="PRO_5023097034" evidence="8">
    <location>
        <begin position="20"/>
        <end position="542"/>
    </location>
</feature>